<dbReference type="RefSeq" id="WP_093943709.1">
    <property type="nucleotide sequence ID" value="NZ_CP022521.1"/>
</dbReference>
<name>A0A221WAV7_9PSEU</name>
<dbReference type="Proteomes" id="UP000204221">
    <property type="component" value="Chromosome"/>
</dbReference>
<keyword evidence="2" id="KW-1185">Reference proteome</keyword>
<dbReference type="EMBL" id="CP022521">
    <property type="protein sequence ID" value="ASO22831.1"/>
    <property type="molecule type" value="Genomic_DNA"/>
</dbReference>
<proteinExistence type="predicted"/>
<evidence type="ECO:0000313" key="1">
    <source>
        <dbReference type="EMBL" id="ASO22831.1"/>
    </source>
</evidence>
<accession>A0A221WAV7</accession>
<organism evidence="1 2">
    <name type="scientific">Actinoalloteichus hoggarensis</name>
    <dbReference type="NCBI Taxonomy" id="1470176"/>
    <lineage>
        <taxon>Bacteria</taxon>
        <taxon>Bacillati</taxon>
        <taxon>Actinomycetota</taxon>
        <taxon>Actinomycetes</taxon>
        <taxon>Pseudonocardiales</taxon>
        <taxon>Pseudonocardiaceae</taxon>
        <taxon>Actinoalloteichus</taxon>
    </lineage>
</organism>
<protein>
    <submittedName>
        <fullName evidence="1">Uncharacterized protein</fullName>
    </submittedName>
</protein>
<sequence length="111" mass="12247">MTTISLGMLAGYAQGPFFWQGEGINWTVAEASEQLGLSAGLAHDLTVWDDQWQDTLDLADVDNCGFDTDEEKHAWIERGKVLAARIKQESSVVARVDYQANGYYPNGACVF</sequence>
<gene>
    <name evidence="1" type="ORF">AHOG_26130</name>
</gene>
<reference evidence="1 2" key="1">
    <citation type="submission" date="2017-07" db="EMBL/GenBank/DDBJ databases">
        <title>Complete genome sequence of Actinoalloteichus hoggarensis DSM 45943, type strain of Actinoalloteichus hoggarensis.</title>
        <authorList>
            <person name="Ruckert C."/>
            <person name="Nouioui I."/>
            <person name="Willmese J."/>
            <person name="van Wezel G."/>
            <person name="Klenk H.-P."/>
            <person name="Kalinowski J."/>
            <person name="Zotchev S.B."/>
        </authorList>
    </citation>
    <scope>NUCLEOTIDE SEQUENCE [LARGE SCALE GENOMIC DNA]</scope>
    <source>
        <strain evidence="1 2">DSM 45943</strain>
    </source>
</reference>
<dbReference type="AlphaFoldDB" id="A0A221WAV7"/>
<dbReference type="OrthoDB" id="3687373at2"/>
<evidence type="ECO:0000313" key="2">
    <source>
        <dbReference type="Proteomes" id="UP000204221"/>
    </source>
</evidence>
<dbReference type="KEGG" id="ahg:AHOG_26130"/>